<dbReference type="InterPro" id="IPR000620">
    <property type="entry name" value="EamA_dom"/>
</dbReference>
<feature type="transmembrane region" description="Helical" evidence="7">
    <location>
        <begin position="110"/>
        <end position="129"/>
    </location>
</feature>
<feature type="transmembrane region" description="Helical" evidence="7">
    <location>
        <begin position="232"/>
        <end position="250"/>
    </location>
</feature>
<name>A0A1N7MEI5_9BACL</name>
<feature type="transmembrane region" description="Helical" evidence="7">
    <location>
        <begin position="52"/>
        <end position="71"/>
    </location>
</feature>
<proteinExistence type="inferred from homology"/>
<dbReference type="InterPro" id="IPR050638">
    <property type="entry name" value="AA-Vitamin_Transporters"/>
</dbReference>
<dbReference type="EMBL" id="FTOD01000006">
    <property type="protein sequence ID" value="SIS84401.1"/>
    <property type="molecule type" value="Genomic_DNA"/>
</dbReference>
<evidence type="ECO:0000256" key="7">
    <source>
        <dbReference type="SAM" id="Phobius"/>
    </source>
</evidence>
<organism evidence="9 10">
    <name type="scientific">Kroppenstedtia eburnea</name>
    <dbReference type="NCBI Taxonomy" id="714067"/>
    <lineage>
        <taxon>Bacteria</taxon>
        <taxon>Bacillati</taxon>
        <taxon>Bacillota</taxon>
        <taxon>Bacilli</taxon>
        <taxon>Bacillales</taxon>
        <taxon>Thermoactinomycetaceae</taxon>
        <taxon>Kroppenstedtia</taxon>
    </lineage>
</organism>
<feature type="domain" description="EamA" evidence="8">
    <location>
        <begin position="15"/>
        <end position="155"/>
    </location>
</feature>
<dbReference type="PANTHER" id="PTHR32322">
    <property type="entry name" value="INNER MEMBRANE TRANSPORTER"/>
    <property type="match status" value="1"/>
</dbReference>
<dbReference type="RefSeq" id="WP_159439703.1">
    <property type="nucleotide sequence ID" value="NZ_CP048103.1"/>
</dbReference>
<evidence type="ECO:0000256" key="5">
    <source>
        <dbReference type="ARBA" id="ARBA00022989"/>
    </source>
</evidence>
<keyword evidence="10" id="KW-1185">Reference proteome</keyword>
<evidence type="ECO:0000256" key="3">
    <source>
        <dbReference type="ARBA" id="ARBA00022475"/>
    </source>
</evidence>
<gene>
    <name evidence="9" type="ORF">SAMN05421790_10638</name>
</gene>
<feature type="domain" description="EamA" evidence="8">
    <location>
        <begin position="167"/>
        <end position="301"/>
    </location>
</feature>
<evidence type="ECO:0000256" key="4">
    <source>
        <dbReference type="ARBA" id="ARBA00022692"/>
    </source>
</evidence>
<evidence type="ECO:0000256" key="2">
    <source>
        <dbReference type="ARBA" id="ARBA00007362"/>
    </source>
</evidence>
<feature type="transmembrane region" description="Helical" evidence="7">
    <location>
        <begin position="164"/>
        <end position="186"/>
    </location>
</feature>
<feature type="transmembrane region" description="Helical" evidence="7">
    <location>
        <begin position="12"/>
        <end position="32"/>
    </location>
</feature>
<dbReference type="Pfam" id="PF00892">
    <property type="entry name" value="EamA"/>
    <property type="match status" value="2"/>
</dbReference>
<sequence>MKNAERLFSHRIGRVLTALTAMFLWGSAFPMIKWGYDSLQIASGDTGQQILFAGYRFFLAALMILVVFHLLNRRPRFQRETLLSLVWIGLFQTFLQYALFYIGLAYSTGIQGSVLAGTTSFFQILFARWMVPDEPITWRKILGLVIGFGGVVMVNLRQESMEFSLGWGALLLLVAMMSSAFGNLLARKGAARMDVAYLTGYQMLFGSLGLMLTGISLVGWHPFSFNPESGAILFYLAFLSAAGFVLWNNVMKYNPVGKVSMFLFAIPVFGVMLSSLILGETLHRFVLIGLALVAAGIWIVNREPGN</sequence>
<dbReference type="AlphaFoldDB" id="A0A1N7MEI5"/>
<evidence type="ECO:0000256" key="1">
    <source>
        <dbReference type="ARBA" id="ARBA00004651"/>
    </source>
</evidence>
<feature type="transmembrane region" description="Helical" evidence="7">
    <location>
        <begin position="198"/>
        <end position="220"/>
    </location>
</feature>
<dbReference type="PANTHER" id="PTHR32322:SF18">
    <property type="entry name" value="S-ADENOSYLMETHIONINE_S-ADENOSYLHOMOCYSTEINE TRANSPORTER"/>
    <property type="match status" value="1"/>
</dbReference>
<evidence type="ECO:0000313" key="9">
    <source>
        <dbReference type="EMBL" id="SIS84401.1"/>
    </source>
</evidence>
<feature type="transmembrane region" description="Helical" evidence="7">
    <location>
        <begin position="141"/>
        <end position="158"/>
    </location>
</feature>
<dbReference type="GO" id="GO:0005886">
    <property type="term" value="C:plasma membrane"/>
    <property type="evidence" value="ECO:0007669"/>
    <property type="project" value="UniProtKB-SubCell"/>
</dbReference>
<feature type="transmembrane region" description="Helical" evidence="7">
    <location>
        <begin position="262"/>
        <end position="279"/>
    </location>
</feature>
<dbReference type="Proteomes" id="UP000186795">
    <property type="component" value="Unassembled WGS sequence"/>
</dbReference>
<feature type="transmembrane region" description="Helical" evidence="7">
    <location>
        <begin position="285"/>
        <end position="301"/>
    </location>
</feature>
<keyword evidence="5 7" id="KW-1133">Transmembrane helix</keyword>
<evidence type="ECO:0000256" key="6">
    <source>
        <dbReference type="ARBA" id="ARBA00023136"/>
    </source>
</evidence>
<dbReference type="SUPFAM" id="SSF103481">
    <property type="entry name" value="Multidrug resistance efflux transporter EmrE"/>
    <property type="match status" value="2"/>
</dbReference>
<protein>
    <submittedName>
        <fullName evidence="9">Permease of the drug/metabolite transporter (DMT) superfamily</fullName>
    </submittedName>
</protein>
<dbReference type="OrthoDB" id="3190463at2"/>
<feature type="transmembrane region" description="Helical" evidence="7">
    <location>
        <begin position="83"/>
        <end position="104"/>
    </location>
</feature>
<comment type="subcellular location">
    <subcellularLocation>
        <location evidence="1">Cell membrane</location>
        <topology evidence="1">Multi-pass membrane protein</topology>
    </subcellularLocation>
</comment>
<keyword evidence="4 7" id="KW-0812">Transmembrane</keyword>
<evidence type="ECO:0000313" key="10">
    <source>
        <dbReference type="Proteomes" id="UP000186795"/>
    </source>
</evidence>
<keyword evidence="3" id="KW-1003">Cell membrane</keyword>
<evidence type="ECO:0000259" key="8">
    <source>
        <dbReference type="Pfam" id="PF00892"/>
    </source>
</evidence>
<comment type="similarity">
    <text evidence="2">Belongs to the EamA transporter family.</text>
</comment>
<reference evidence="10" key="1">
    <citation type="submission" date="2017-01" db="EMBL/GenBank/DDBJ databases">
        <authorList>
            <person name="Varghese N."/>
            <person name="Submissions S."/>
        </authorList>
    </citation>
    <scope>NUCLEOTIDE SEQUENCE [LARGE SCALE GENOMIC DNA]</scope>
    <source>
        <strain evidence="10">DSM 45196</strain>
    </source>
</reference>
<dbReference type="InterPro" id="IPR037185">
    <property type="entry name" value="EmrE-like"/>
</dbReference>
<accession>A0A1N7MEI5</accession>
<keyword evidence="6 7" id="KW-0472">Membrane</keyword>